<organism evidence="8 9">
    <name type="scientific">Shewanella fodinae</name>
    <dbReference type="NCBI Taxonomy" id="552357"/>
    <lineage>
        <taxon>Bacteria</taxon>
        <taxon>Pseudomonadati</taxon>
        <taxon>Pseudomonadota</taxon>
        <taxon>Gammaproteobacteria</taxon>
        <taxon>Alteromonadales</taxon>
        <taxon>Shewanellaceae</taxon>
        <taxon>Shewanella</taxon>
    </lineage>
</organism>
<comment type="function">
    <text evidence="6">Specifically methylates the adenine in position 37 of tRNA(1)(Val) (anticodon cmo5UAC).</text>
</comment>
<dbReference type="PROSITE" id="PS00092">
    <property type="entry name" value="N6_MTASE"/>
    <property type="match status" value="1"/>
</dbReference>
<protein>
    <recommendedName>
        <fullName evidence="6">tRNA1(Val) (adenine(37)-N6)-methyltransferase</fullName>
        <ecNumber evidence="6">2.1.1.223</ecNumber>
    </recommendedName>
    <alternativeName>
        <fullName evidence="6">tRNA m6A37 methyltransferase</fullName>
    </alternativeName>
</protein>
<sequence>MGFSFKQFHVDDAGCGMPVSTDGVLLGAWAPLQQAEKILDIGAGSGLLSLMAAQRSQAQIDAVELDAQAATVCLKNFAASPWYERLQLHHCSIQQFSPPSSYDHILCNPPYFENGPHASTPGRASARHTDYLSYAELAAALARLLQPQGVASLILPWHNVPSLQRQLQQVGLHLLQQLDVSGRPGNEPNRSLLLVSKQSSDTAPLMSPIWVRDSDGRYSTAMRQLTQDFYLKL</sequence>
<evidence type="ECO:0000256" key="6">
    <source>
        <dbReference type="HAMAP-Rule" id="MF_01872"/>
    </source>
</evidence>
<evidence type="ECO:0000256" key="2">
    <source>
        <dbReference type="ARBA" id="ARBA00022603"/>
    </source>
</evidence>
<keyword evidence="5 6" id="KW-0819">tRNA processing</keyword>
<dbReference type="RefSeq" id="WP_133040200.1">
    <property type="nucleotide sequence ID" value="NZ_SLWF01000033.1"/>
</dbReference>
<reference evidence="8 9" key="1">
    <citation type="submission" date="2019-03" db="EMBL/GenBank/DDBJ databases">
        <title>Freshwater and sediment microbial communities from various areas in North America, analyzing microbe dynamics in response to fracking.</title>
        <authorList>
            <person name="Lamendella R."/>
        </authorList>
    </citation>
    <scope>NUCLEOTIDE SEQUENCE [LARGE SCALE GENOMIC DNA]</scope>
    <source>
        <strain evidence="8 9">74A</strain>
    </source>
</reference>
<dbReference type="InterPro" id="IPR029063">
    <property type="entry name" value="SAM-dependent_MTases_sf"/>
</dbReference>
<dbReference type="PANTHER" id="PTHR47739:SF1">
    <property type="entry name" value="TRNA1(VAL) (ADENINE(37)-N6)-METHYLTRANSFERASE"/>
    <property type="match status" value="1"/>
</dbReference>
<dbReference type="Proteomes" id="UP000294832">
    <property type="component" value="Unassembled WGS sequence"/>
</dbReference>
<dbReference type="InterPro" id="IPR007848">
    <property type="entry name" value="Small_mtfrase_dom"/>
</dbReference>
<keyword evidence="3 6" id="KW-0808">Transferase</keyword>
<evidence type="ECO:0000256" key="1">
    <source>
        <dbReference type="ARBA" id="ARBA00022490"/>
    </source>
</evidence>
<proteinExistence type="inferred from homology"/>
<dbReference type="AlphaFoldDB" id="A0A4R2F6G2"/>
<keyword evidence="4 6" id="KW-0949">S-adenosyl-L-methionine</keyword>
<keyword evidence="1 6" id="KW-0963">Cytoplasm</keyword>
<dbReference type="CDD" id="cd02440">
    <property type="entry name" value="AdoMet_MTases"/>
    <property type="match status" value="1"/>
</dbReference>
<keyword evidence="9" id="KW-1185">Reference proteome</keyword>
<dbReference type="PANTHER" id="PTHR47739">
    <property type="entry name" value="TRNA1(VAL) (ADENINE(37)-N6)-METHYLTRANSFERASE"/>
    <property type="match status" value="1"/>
</dbReference>
<evidence type="ECO:0000256" key="3">
    <source>
        <dbReference type="ARBA" id="ARBA00022679"/>
    </source>
</evidence>
<dbReference type="InterPro" id="IPR050210">
    <property type="entry name" value="tRNA_Adenine-N(6)_MTase"/>
</dbReference>
<dbReference type="GO" id="GO:0016430">
    <property type="term" value="F:tRNA (adenine-N6)-methyltransferase activity"/>
    <property type="evidence" value="ECO:0007669"/>
    <property type="project" value="UniProtKB-UniRule"/>
</dbReference>
<comment type="caution">
    <text evidence="8">The sequence shown here is derived from an EMBL/GenBank/DDBJ whole genome shotgun (WGS) entry which is preliminary data.</text>
</comment>
<dbReference type="Gene3D" id="3.40.50.150">
    <property type="entry name" value="Vaccinia Virus protein VP39"/>
    <property type="match status" value="1"/>
</dbReference>
<evidence type="ECO:0000256" key="5">
    <source>
        <dbReference type="ARBA" id="ARBA00022694"/>
    </source>
</evidence>
<evidence type="ECO:0000313" key="9">
    <source>
        <dbReference type="Proteomes" id="UP000294832"/>
    </source>
</evidence>
<dbReference type="GO" id="GO:0003676">
    <property type="term" value="F:nucleic acid binding"/>
    <property type="evidence" value="ECO:0007669"/>
    <property type="project" value="InterPro"/>
</dbReference>
<dbReference type="GO" id="GO:0000179">
    <property type="term" value="F:rRNA (adenine-N6,N6-)-dimethyltransferase activity"/>
    <property type="evidence" value="ECO:0007669"/>
    <property type="project" value="InterPro"/>
</dbReference>
<dbReference type="GO" id="GO:0008033">
    <property type="term" value="P:tRNA processing"/>
    <property type="evidence" value="ECO:0007669"/>
    <property type="project" value="UniProtKB-UniRule"/>
</dbReference>
<dbReference type="HAMAP" id="MF_01872">
    <property type="entry name" value="tRNA_methyltr_YfiC"/>
    <property type="match status" value="1"/>
</dbReference>
<dbReference type="SUPFAM" id="SSF53335">
    <property type="entry name" value="S-adenosyl-L-methionine-dependent methyltransferases"/>
    <property type="match status" value="1"/>
</dbReference>
<dbReference type="InterPro" id="IPR020596">
    <property type="entry name" value="rRNA_Ade_Mease_Trfase_CS"/>
</dbReference>
<dbReference type="InterPro" id="IPR022882">
    <property type="entry name" value="tRNA_adenine-N6_MeTrfase"/>
</dbReference>
<comment type="catalytic activity">
    <reaction evidence="6">
        <text>adenosine(37) in tRNA1(Val) + S-adenosyl-L-methionine = N(6)-methyladenosine(37) in tRNA1(Val) + S-adenosyl-L-homocysteine + H(+)</text>
        <dbReference type="Rhea" id="RHEA:43160"/>
        <dbReference type="Rhea" id="RHEA-COMP:10369"/>
        <dbReference type="Rhea" id="RHEA-COMP:10370"/>
        <dbReference type="ChEBI" id="CHEBI:15378"/>
        <dbReference type="ChEBI" id="CHEBI:57856"/>
        <dbReference type="ChEBI" id="CHEBI:59789"/>
        <dbReference type="ChEBI" id="CHEBI:74411"/>
        <dbReference type="ChEBI" id="CHEBI:74449"/>
        <dbReference type="EC" id="2.1.1.223"/>
    </reaction>
</comment>
<accession>A0A4R2F6G2</accession>
<comment type="similarity">
    <text evidence="6">Belongs to the methyltransferase superfamily. tRNA (adenine-N(6)-)-methyltransferase family.</text>
</comment>
<dbReference type="InterPro" id="IPR002052">
    <property type="entry name" value="DNA_methylase_N6_adenine_CS"/>
</dbReference>
<evidence type="ECO:0000259" key="7">
    <source>
        <dbReference type="Pfam" id="PF05175"/>
    </source>
</evidence>
<dbReference type="EMBL" id="SLWF01000033">
    <property type="protein sequence ID" value="TCN79512.1"/>
    <property type="molecule type" value="Genomic_DNA"/>
</dbReference>
<gene>
    <name evidence="8" type="ORF">EDC91_13319</name>
</gene>
<dbReference type="GO" id="GO:0005737">
    <property type="term" value="C:cytoplasm"/>
    <property type="evidence" value="ECO:0007669"/>
    <property type="project" value="UniProtKB-SubCell"/>
</dbReference>
<name>A0A4R2F6G2_9GAMM</name>
<dbReference type="OrthoDB" id="5383291at2"/>
<dbReference type="Pfam" id="PF05175">
    <property type="entry name" value="MTS"/>
    <property type="match status" value="1"/>
</dbReference>
<dbReference type="PROSITE" id="PS01131">
    <property type="entry name" value="RRNA_A_DIMETH"/>
    <property type="match status" value="1"/>
</dbReference>
<evidence type="ECO:0000313" key="8">
    <source>
        <dbReference type="EMBL" id="TCN79512.1"/>
    </source>
</evidence>
<comment type="subcellular location">
    <subcellularLocation>
        <location evidence="6">Cytoplasm</location>
    </subcellularLocation>
</comment>
<feature type="domain" description="Methyltransferase small" evidence="7">
    <location>
        <begin position="34"/>
        <end position="114"/>
    </location>
</feature>
<dbReference type="EC" id="2.1.1.223" evidence="6"/>
<keyword evidence="2 6" id="KW-0489">Methyltransferase</keyword>
<evidence type="ECO:0000256" key="4">
    <source>
        <dbReference type="ARBA" id="ARBA00022691"/>
    </source>
</evidence>